<proteinExistence type="predicted"/>
<accession>A0AAV4ITS3</accession>
<dbReference type="AlphaFoldDB" id="A0AAV4ITS3"/>
<gene>
    <name evidence="1" type="ORF">ElyMa_006689700</name>
</gene>
<protein>
    <submittedName>
        <fullName evidence="1">Uncharacterized protein</fullName>
    </submittedName>
</protein>
<reference evidence="1 2" key="1">
    <citation type="journal article" date="2021" name="Elife">
        <title>Chloroplast acquisition without the gene transfer in kleptoplastic sea slugs, Plakobranchus ocellatus.</title>
        <authorList>
            <person name="Maeda T."/>
            <person name="Takahashi S."/>
            <person name="Yoshida T."/>
            <person name="Shimamura S."/>
            <person name="Takaki Y."/>
            <person name="Nagai Y."/>
            <person name="Toyoda A."/>
            <person name="Suzuki Y."/>
            <person name="Arimoto A."/>
            <person name="Ishii H."/>
            <person name="Satoh N."/>
            <person name="Nishiyama T."/>
            <person name="Hasebe M."/>
            <person name="Maruyama T."/>
            <person name="Minagawa J."/>
            <person name="Obokata J."/>
            <person name="Shigenobu S."/>
        </authorList>
    </citation>
    <scope>NUCLEOTIDE SEQUENCE [LARGE SCALE GENOMIC DNA]</scope>
</reference>
<comment type="caution">
    <text evidence="1">The sequence shown here is derived from an EMBL/GenBank/DDBJ whole genome shotgun (WGS) entry which is preliminary data.</text>
</comment>
<name>A0AAV4ITS3_9GAST</name>
<dbReference type="EMBL" id="BMAT01013394">
    <property type="protein sequence ID" value="GFS12132.1"/>
    <property type="molecule type" value="Genomic_DNA"/>
</dbReference>
<evidence type="ECO:0000313" key="2">
    <source>
        <dbReference type="Proteomes" id="UP000762676"/>
    </source>
</evidence>
<keyword evidence="2" id="KW-1185">Reference proteome</keyword>
<organism evidence="1 2">
    <name type="scientific">Elysia marginata</name>
    <dbReference type="NCBI Taxonomy" id="1093978"/>
    <lineage>
        <taxon>Eukaryota</taxon>
        <taxon>Metazoa</taxon>
        <taxon>Spiralia</taxon>
        <taxon>Lophotrochozoa</taxon>
        <taxon>Mollusca</taxon>
        <taxon>Gastropoda</taxon>
        <taxon>Heterobranchia</taxon>
        <taxon>Euthyneura</taxon>
        <taxon>Panpulmonata</taxon>
        <taxon>Sacoglossa</taxon>
        <taxon>Placobranchoidea</taxon>
        <taxon>Plakobranchidae</taxon>
        <taxon>Elysia</taxon>
    </lineage>
</organism>
<sequence length="103" mass="11904">MAAQAEEAAHKEDQRTIFKITQQESIENIIVQKIWRWIGHVLRKGQNAIPRVAVQWKPEGRRKRGCPKITWRRTVEAEATTMGQSWGTLRTLACDHGENFLLP</sequence>
<dbReference type="Proteomes" id="UP000762676">
    <property type="component" value="Unassembled WGS sequence"/>
</dbReference>
<evidence type="ECO:0000313" key="1">
    <source>
        <dbReference type="EMBL" id="GFS12132.1"/>
    </source>
</evidence>